<dbReference type="Proteomes" id="UP001215598">
    <property type="component" value="Unassembled WGS sequence"/>
</dbReference>
<keyword evidence="2" id="KW-1185">Reference proteome</keyword>
<reference evidence="1" key="1">
    <citation type="submission" date="2023-03" db="EMBL/GenBank/DDBJ databases">
        <title>Massive genome expansion in bonnet fungi (Mycena s.s.) driven by repeated elements and novel gene families across ecological guilds.</title>
        <authorList>
            <consortium name="Lawrence Berkeley National Laboratory"/>
            <person name="Harder C.B."/>
            <person name="Miyauchi S."/>
            <person name="Viragh M."/>
            <person name="Kuo A."/>
            <person name="Thoen E."/>
            <person name="Andreopoulos B."/>
            <person name="Lu D."/>
            <person name="Skrede I."/>
            <person name="Drula E."/>
            <person name="Henrissat B."/>
            <person name="Morin E."/>
            <person name="Kohler A."/>
            <person name="Barry K."/>
            <person name="LaButti K."/>
            <person name="Morin E."/>
            <person name="Salamov A."/>
            <person name="Lipzen A."/>
            <person name="Mereny Z."/>
            <person name="Hegedus B."/>
            <person name="Baldrian P."/>
            <person name="Stursova M."/>
            <person name="Weitz H."/>
            <person name="Taylor A."/>
            <person name="Grigoriev I.V."/>
            <person name="Nagy L.G."/>
            <person name="Martin F."/>
            <person name="Kauserud H."/>
        </authorList>
    </citation>
    <scope>NUCLEOTIDE SEQUENCE</scope>
    <source>
        <strain evidence="1">CBHHK182m</strain>
    </source>
</reference>
<evidence type="ECO:0000313" key="2">
    <source>
        <dbReference type="Proteomes" id="UP001215598"/>
    </source>
</evidence>
<organism evidence="1 2">
    <name type="scientific">Mycena metata</name>
    <dbReference type="NCBI Taxonomy" id="1033252"/>
    <lineage>
        <taxon>Eukaryota</taxon>
        <taxon>Fungi</taxon>
        <taxon>Dikarya</taxon>
        <taxon>Basidiomycota</taxon>
        <taxon>Agaricomycotina</taxon>
        <taxon>Agaricomycetes</taxon>
        <taxon>Agaricomycetidae</taxon>
        <taxon>Agaricales</taxon>
        <taxon>Marasmiineae</taxon>
        <taxon>Mycenaceae</taxon>
        <taxon>Mycena</taxon>
    </lineage>
</organism>
<name>A0AAD7HF50_9AGAR</name>
<evidence type="ECO:0000313" key="1">
    <source>
        <dbReference type="EMBL" id="KAJ7718664.1"/>
    </source>
</evidence>
<gene>
    <name evidence="1" type="ORF">B0H16DRAFT_1475506</name>
</gene>
<proteinExistence type="predicted"/>
<protein>
    <submittedName>
        <fullName evidence="1">Uncharacterized protein</fullName>
    </submittedName>
</protein>
<sequence>MSSSSFPRFLGCGGCSELAETAAGQNAGRRWPRRWEGGGEVEGSLQETFKNHKASGAFGTFGDGRLEVLCDAQCDTSFRPFFLVPRPCTTSFLATFALTMSENLPDEIISEILSPTLKHFIRITFRLFSSSSSSTLLVCKSWLRVATPLLYSFVIIRSKAQANALQLTLQTNPQLGNFVKHLRVENGYGMTMHHILAQTPNIVHIVLSLRIQDSSAGLVKGLPLINPTTLSIIDETEFFLKNQAVMKVVATIESCTKKWKNLTNVHFPYTGPLGIRGSLCIALCACPTVQVVSWPIYNRYVAPSIVQLSQYPNLKVVKIRVKPESKPTHRRFLLPESPTPEVKDPRLCTLILWEDTPCSMTSIDAADLDTFKVVPRDPSFRPLVSSPQKTVDRIWSRVLFFAMLSLEQHPQDVPPTELMDEKINGARLRFLLVSRLFCRLALPHLYRYPILPTEAILGAFTSSLVQYPTLGDHIRDLDIRIEENARYSHNAPSGTESLARILLKTPNLTRLIGTIPRRNLWDGTEPISIGWAELSSLANRAGRTLHEFTGFTISSARTEPTLLSPVVFNDFHALRSFTWKTRYSGNLLNFKAVDQRSAGAFPALEFLDIQSPEALTVFAQMRLPSLRRLALNNDGDWDGKIMRAHGSKIEFLQVCRMTIDGQSIFKLCPNMTTLCWQPETVYKQIPDFGCGALEKDFEHKSLTKIILDRDYPIMNKRDEENWHALFSAIDVPCLPALREVCVPWCTWPTVERDIKKSLWVNWAEVLLERGIKMTDRAGKEWAPRLKTSRR</sequence>
<dbReference type="EMBL" id="JARKIB010000263">
    <property type="protein sequence ID" value="KAJ7718664.1"/>
    <property type="molecule type" value="Genomic_DNA"/>
</dbReference>
<comment type="caution">
    <text evidence="1">The sequence shown here is derived from an EMBL/GenBank/DDBJ whole genome shotgun (WGS) entry which is preliminary data.</text>
</comment>
<dbReference type="AlphaFoldDB" id="A0AAD7HF50"/>
<accession>A0AAD7HF50</accession>